<gene>
    <name evidence="3" type="ORF">BG006_011372</name>
</gene>
<feature type="region of interest" description="Disordered" evidence="1">
    <location>
        <begin position="388"/>
        <end position="439"/>
    </location>
</feature>
<feature type="compositionally biased region" description="Acidic residues" evidence="1">
    <location>
        <begin position="186"/>
        <end position="195"/>
    </location>
</feature>
<proteinExistence type="predicted"/>
<feature type="compositionally biased region" description="Gly residues" evidence="1">
    <location>
        <begin position="1331"/>
        <end position="1341"/>
    </location>
</feature>
<keyword evidence="2" id="KW-1133">Transmembrane helix</keyword>
<feature type="compositionally biased region" description="Pro residues" evidence="1">
    <location>
        <begin position="1200"/>
        <end position="1215"/>
    </location>
</feature>
<comment type="caution">
    <text evidence="3">The sequence shown here is derived from an EMBL/GenBank/DDBJ whole genome shotgun (WGS) entry which is preliminary data.</text>
</comment>
<evidence type="ECO:0000313" key="4">
    <source>
        <dbReference type="Proteomes" id="UP000696485"/>
    </source>
</evidence>
<name>A0A9P5SEU7_9FUNG</name>
<sequence length="1382" mass="148479">MCLRSKARLRIFACFATSLSLSTAIVGLLTVYRVISPIWYWVWNVIAESIGIIALNYTIVDVGNGFYPLVGRKHFYWKLSMVIIAAYGALGLVDVALYIPQMMYSGLIIAFCISPDLPYDFSVQALDLCMRAALGAVFILPSPKFLLQFYKRHFTRSEAPSPSPVSKIRQKIHRDNPTTRRGSFSDLDDDEDDDDSNSRDRYNYSTLSRLSPDRSRMEMAFHAAVEGPPSRLSGAHIIEPPSLGPRSYSPRISSLNGNKHASQGSNFGRLRIFPVRARGTSTESSEVFSQDFEDMDDTEESGGPRESFHQERVPEITMNVDPETGDDPTLHPADIMRGYVTEYYYFPHPSRAHLEQKNGSQNKSDSVNDHPLQEKDLSDAVAAVAVPQKPEPVLLTPDRSTRVTSTAVLLSDPESSPAIDKPEDIKPREDSMDITGTTGWEIGGWLSHVAERSVSPTNLSHPLETSEPQSPPLSPLSATSFGSARNSRQFLSPSPTLGRPYDRDGTPTQPRYNSRNKPSKDDPSDDEDLDTPYTTLPHQELTGLQKQLAESRSALFPIVMAMAEQDRENGYDVFTPPSPTLLSTKDASAYRVDFEPDPPPRPSADMQHLQLGPTTSDTLLTLFGPGMGRSGLQPASEEHITPASYRLPTAIPVASPAPKWSKSDKPVSSVQALAKKSWLMGRKADPDLQYTSKKTDSQLMSVPESSGSSSNGSSYGVVVTNINNAKSTTNNAKPMIETQPTKVRENKPREGRLAALSKALTGGSSKGASGQGGPRHGRPSQDVASRDQGDDSSAYGGDTLAPATSVPTVKDLVLVSTEDDNDKGLQYYFPDPYSHLTEFKRPPPLNLGQSHPLSGAAGDRSSSSQLRHPLSPTFDTKSDATKSSGANGYRGMVGSETSSVRQGEDGSMDGASTKSSSKSSTKLGLPKKSLLQDTKTNTDLENDAQANAHHSNPLGSLLSRSASGSKKLGSKIMAGRGTRSKSDVVPDRPSIEHGRIISSPLAELPVKVTRKPDPMPVIPQPAQTSLSPPPRQTWARSKSLQGTNAAISAALTARNNGLDLPTSESTDMSIDTRLANEDDDGQDHRRSSSSTASSRSPPLRPTSLNEGGLANTAPRVLGSKMSRLGTIGNHSRNHSLESGMSIDGRVSLPSSPTSPSFAKDRLGFSTAAMDLRRATNRHQWSVDNLATSYYYMRAAELSQAPPPPPSTPLPNPPTSPLANSGGEYSFYNAPSGDNSTNSSVRNSPSNPYGPASMTTTTMPGSPPTSYFHTKTGSASSPLAVTTTVGSGMNMPSGYEPSIMDPFPRSNSGLGGSAMSVSLSNDSRTGTSGSSSRGGGVAGSQGGRAPSRDGADSRTNSISSVQLKDDQWTQSMVARALAHQRSE</sequence>
<feature type="compositionally biased region" description="Acidic residues" evidence="1">
    <location>
        <begin position="291"/>
        <end position="300"/>
    </location>
</feature>
<reference evidence="3" key="1">
    <citation type="journal article" date="2020" name="Fungal Divers.">
        <title>Resolving the Mortierellaceae phylogeny through synthesis of multi-gene phylogenetics and phylogenomics.</title>
        <authorList>
            <person name="Vandepol N."/>
            <person name="Liber J."/>
            <person name="Desiro A."/>
            <person name="Na H."/>
            <person name="Kennedy M."/>
            <person name="Barry K."/>
            <person name="Grigoriev I.V."/>
            <person name="Miller A.N."/>
            <person name="O'Donnell K."/>
            <person name="Stajich J.E."/>
            <person name="Bonito G."/>
        </authorList>
    </citation>
    <scope>NUCLEOTIDE SEQUENCE</scope>
    <source>
        <strain evidence="3">NVP1</strain>
    </source>
</reference>
<feature type="non-terminal residue" evidence="3">
    <location>
        <position position="1382"/>
    </location>
</feature>
<feature type="region of interest" description="Disordered" evidence="1">
    <location>
        <begin position="1197"/>
        <end position="1366"/>
    </location>
</feature>
<accession>A0A9P5SEU7</accession>
<feature type="compositionally biased region" description="Polar residues" evidence="1">
    <location>
        <begin position="689"/>
        <end position="700"/>
    </location>
</feature>
<feature type="compositionally biased region" description="Low complexity" evidence="1">
    <location>
        <begin position="1088"/>
        <end position="1104"/>
    </location>
</feature>
<protein>
    <submittedName>
        <fullName evidence="3">Uncharacterized protein</fullName>
    </submittedName>
</protein>
<feature type="compositionally biased region" description="Basic and acidic residues" evidence="1">
    <location>
        <begin position="302"/>
        <end position="314"/>
    </location>
</feature>
<keyword evidence="2" id="KW-0812">Transmembrane</keyword>
<feature type="compositionally biased region" description="Polar residues" evidence="1">
    <location>
        <begin position="1231"/>
        <end position="1246"/>
    </location>
</feature>
<evidence type="ECO:0000313" key="3">
    <source>
        <dbReference type="EMBL" id="KAF9325130.1"/>
    </source>
</evidence>
<feature type="compositionally biased region" description="Polar residues" evidence="1">
    <location>
        <begin position="1266"/>
        <end position="1286"/>
    </location>
</feature>
<evidence type="ECO:0000256" key="2">
    <source>
        <dbReference type="SAM" id="Phobius"/>
    </source>
</evidence>
<keyword evidence="2" id="KW-0472">Membrane</keyword>
<feature type="compositionally biased region" description="Basic and acidic residues" evidence="1">
    <location>
        <begin position="980"/>
        <end position="991"/>
    </location>
</feature>
<feature type="compositionally biased region" description="Low complexity" evidence="1">
    <location>
        <begin position="701"/>
        <end position="719"/>
    </location>
</feature>
<feature type="compositionally biased region" description="Basic and acidic residues" evidence="1">
    <location>
        <begin position="420"/>
        <end position="431"/>
    </location>
</feature>
<feature type="compositionally biased region" description="Low complexity" evidence="1">
    <location>
        <begin position="912"/>
        <end position="931"/>
    </location>
</feature>
<feature type="compositionally biased region" description="Low complexity" evidence="1">
    <location>
        <begin position="954"/>
        <end position="971"/>
    </location>
</feature>
<feature type="region of interest" description="Disordered" evidence="1">
    <location>
        <begin position="456"/>
        <end position="535"/>
    </location>
</feature>
<feature type="compositionally biased region" description="Low complexity" evidence="1">
    <location>
        <begin position="1249"/>
        <end position="1265"/>
    </location>
</feature>
<feature type="transmembrane region" description="Helical" evidence="2">
    <location>
        <begin position="38"/>
        <end position="59"/>
    </location>
</feature>
<feature type="compositionally biased region" description="Basic and acidic residues" evidence="1">
    <location>
        <begin position="742"/>
        <end position="752"/>
    </location>
</feature>
<feature type="transmembrane region" description="Helical" evidence="2">
    <location>
        <begin position="12"/>
        <end position="32"/>
    </location>
</feature>
<dbReference type="Proteomes" id="UP000696485">
    <property type="component" value="Unassembled WGS sequence"/>
</dbReference>
<feature type="compositionally biased region" description="Polar residues" evidence="1">
    <location>
        <begin position="932"/>
        <end position="950"/>
    </location>
</feature>
<feature type="region of interest" description="Disordered" evidence="1">
    <location>
        <begin position="688"/>
        <end position="991"/>
    </location>
</feature>
<feature type="compositionally biased region" description="Polar residues" evidence="1">
    <location>
        <begin position="506"/>
        <end position="516"/>
    </location>
</feature>
<feature type="region of interest" description="Disordered" evidence="1">
    <location>
        <begin position="157"/>
        <end position="209"/>
    </location>
</feature>
<feature type="compositionally biased region" description="Polar residues" evidence="1">
    <location>
        <begin position="279"/>
        <end position="288"/>
    </location>
</feature>
<feature type="compositionally biased region" description="Polar residues" evidence="1">
    <location>
        <begin position="481"/>
        <end position="495"/>
    </location>
</feature>
<feature type="transmembrane region" description="Helical" evidence="2">
    <location>
        <begin position="79"/>
        <end position="99"/>
    </location>
</feature>
<keyword evidence="4" id="KW-1185">Reference proteome</keyword>
<organism evidence="3 4">
    <name type="scientific">Podila minutissima</name>
    <dbReference type="NCBI Taxonomy" id="64525"/>
    <lineage>
        <taxon>Eukaryota</taxon>
        <taxon>Fungi</taxon>
        <taxon>Fungi incertae sedis</taxon>
        <taxon>Mucoromycota</taxon>
        <taxon>Mortierellomycotina</taxon>
        <taxon>Mortierellomycetes</taxon>
        <taxon>Mortierellales</taxon>
        <taxon>Mortierellaceae</taxon>
        <taxon>Podila</taxon>
    </lineage>
</organism>
<feature type="compositionally biased region" description="Polar residues" evidence="1">
    <location>
        <begin position="720"/>
        <end position="732"/>
    </location>
</feature>
<evidence type="ECO:0000256" key="1">
    <source>
        <dbReference type="SAM" id="MobiDB-lite"/>
    </source>
</evidence>
<feature type="compositionally biased region" description="Polar residues" evidence="1">
    <location>
        <begin position="1352"/>
        <end position="1366"/>
    </location>
</feature>
<feature type="region of interest" description="Disordered" evidence="1">
    <location>
        <begin position="1011"/>
        <end position="1035"/>
    </location>
</feature>
<feature type="region of interest" description="Disordered" evidence="1">
    <location>
        <begin position="1074"/>
        <end position="1159"/>
    </location>
</feature>
<dbReference type="EMBL" id="JAAAUY010000971">
    <property type="protein sequence ID" value="KAF9325130.1"/>
    <property type="molecule type" value="Genomic_DNA"/>
</dbReference>
<feature type="region of interest" description="Disordered" evidence="1">
    <location>
        <begin position="278"/>
        <end position="333"/>
    </location>
</feature>